<dbReference type="AlphaFoldDB" id="W0V763"/>
<protein>
    <submittedName>
        <fullName evidence="1">Uncharacterized protein</fullName>
    </submittedName>
</protein>
<dbReference type="HOGENOM" id="CLU_072780_0_0_4"/>
<evidence type="ECO:0000313" key="1">
    <source>
        <dbReference type="EMBL" id="CDG83102.1"/>
    </source>
</evidence>
<gene>
    <name evidence="1" type="ORF">GJA_2471</name>
</gene>
<accession>W0V763</accession>
<dbReference type="KEGG" id="jag:GJA_2471"/>
<reference evidence="1 2" key="1">
    <citation type="journal article" date="2015" name="Genome Announc.">
        <title>Genome Sequence of Mushroom Soft-Rot Pathogen Janthinobacterium agaricidamnosum.</title>
        <authorList>
            <person name="Graupner K."/>
            <person name="Lackner G."/>
            <person name="Hertweck C."/>
        </authorList>
    </citation>
    <scope>NUCLEOTIDE SEQUENCE [LARGE SCALE GENOMIC DNA]</scope>
    <source>
        <strain evidence="2">NBRC 102515 / DSM 9628</strain>
    </source>
</reference>
<dbReference type="Proteomes" id="UP000027604">
    <property type="component" value="Chromosome I"/>
</dbReference>
<proteinExistence type="predicted"/>
<dbReference type="eggNOG" id="COG2801">
    <property type="taxonomic scope" value="Bacteria"/>
</dbReference>
<dbReference type="STRING" id="1349767.GJA_2471"/>
<dbReference type="EMBL" id="HG322949">
    <property type="protein sequence ID" value="CDG83102.1"/>
    <property type="molecule type" value="Genomic_DNA"/>
</dbReference>
<organism evidence="1 2">
    <name type="scientific">Janthinobacterium agaricidamnosum NBRC 102515 = DSM 9628</name>
    <dbReference type="NCBI Taxonomy" id="1349767"/>
    <lineage>
        <taxon>Bacteria</taxon>
        <taxon>Pseudomonadati</taxon>
        <taxon>Pseudomonadota</taxon>
        <taxon>Betaproteobacteria</taxon>
        <taxon>Burkholderiales</taxon>
        <taxon>Oxalobacteraceae</taxon>
        <taxon>Janthinobacterium</taxon>
    </lineage>
</organism>
<dbReference type="PATRIC" id="fig|1349767.4.peg.4215"/>
<sequence length="243" mass="27391">MSTQLPPLLLEAIAAHGGLAQWNKFSQVSASVVVGGFLWSMKGIDMDDKPRTATADLQKQWLRVDGFGDPNWQMTFTPEKVLIETKAGEEIASQPDPRATFAGHTWESPWTPTQLAYFNGYATWLYFVTPFLLARPGFTFSDVPPISHNGETLRGLKVRFPAHIHTHSQEQVLYFGDDGLLRRHDYKVDVAGASPGAHFLSEYQEFQGIRFPTKRRVFVRNPDGSPQWDKNTVTADFSNYQLS</sequence>
<evidence type="ECO:0000313" key="2">
    <source>
        <dbReference type="Proteomes" id="UP000027604"/>
    </source>
</evidence>
<keyword evidence="2" id="KW-1185">Reference proteome</keyword>
<dbReference type="RefSeq" id="WP_038492264.1">
    <property type="nucleotide sequence ID" value="NZ_BCTH01000032.1"/>
</dbReference>
<dbReference type="OrthoDB" id="8746011at2"/>
<name>W0V763_9BURK</name>